<evidence type="ECO:0000259" key="2">
    <source>
        <dbReference type="PROSITE" id="PS50105"/>
    </source>
</evidence>
<reference evidence="3" key="1">
    <citation type="submission" date="2018-07" db="EMBL/GenBank/DDBJ databases">
        <title>Comparative genomics of catfishes provides insights into carnivory and benthic adaptation.</title>
        <authorList>
            <person name="Zhang Y."/>
            <person name="Wang D."/>
            <person name="Peng Z."/>
            <person name="Zheng S."/>
            <person name="Shao F."/>
            <person name="Tao W."/>
        </authorList>
    </citation>
    <scope>NUCLEOTIDE SEQUENCE</scope>
    <source>
        <strain evidence="3">Chongqing</strain>
    </source>
</reference>
<feature type="domain" description="SAM" evidence="2">
    <location>
        <begin position="91"/>
        <end position="154"/>
    </location>
</feature>
<dbReference type="InterPro" id="IPR001660">
    <property type="entry name" value="SAM"/>
</dbReference>
<dbReference type="Pfam" id="PF00536">
    <property type="entry name" value="SAM_1"/>
    <property type="match status" value="1"/>
</dbReference>
<keyword evidence="4" id="KW-1185">Reference proteome</keyword>
<dbReference type="EMBL" id="MU551658">
    <property type="protein sequence ID" value="KAI5619893.1"/>
    <property type="molecule type" value="Genomic_DNA"/>
</dbReference>
<dbReference type="PROSITE" id="PS50105">
    <property type="entry name" value="SAM_DOMAIN"/>
    <property type="match status" value="1"/>
</dbReference>
<dbReference type="Proteomes" id="UP001205998">
    <property type="component" value="Unassembled WGS sequence"/>
</dbReference>
<gene>
    <name evidence="3" type="ORF">C0J50_20543</name>
</gene>
<feature type="compositionally biased region" description="Low complexity" evidence="1">
    <location>
        <begin position="59"/>
        <end position="70"/>
    </location>
</feature>
<dbReference type="GO" id="GO:0030160">
    <property type="term" value="F:synaptic receptor adaptor activity"/>
    <property type="evidence" value="ECO:0007669"/>
    <property type="project" value="TreeGrafter"/>
</dbReference>
<proteinExistence type="predicted"/>
<sequence>MAGSRVTADAKVPLTPPSSSHHLAEHFFPPTPPLMPPSSPAPTSNPLLGSHSLSPTHFLSGGSSPSSVSYLPPLTLPPPNRPFASKPLPYWTKYDVADWLTYLNLGEHRERFLDNEIDGSHLPSLTKEDFLDLGVSRVGHRMNIERALKRLTESLDSEGPNDRLRDEGTQS</sequence>
<comment type="caution">
    <text evidence="3">The sequence shown here is derived from an EMBL/GenBank/DDBJ whole genome shotgun (WGS) entry which is preliminary data.</text>
</comment>
<dbReference type="GO" id="GO:0035255">
    <property type="term" value="F:ionotropic glutamate receptor binding"/>
    <property type="evidence" value="ECO:0007669"/>
    <property type="project" value="TreeGrafter"/>
</dbReference>
<evidence type="ECO:0000313" key="4">
    <source>
        <dbReference type="Proteomes" id="UP001205998"/>
    </source>
</evidence>
<dbReference type="SMART" id="SM00454">
    <property type="entry name" value="SAM"/>
    <property type="match status" value="1"/>
</dbReference>
<feature type="compositionally biased region" description="Polar residues" evidence="1">
    <location>
        <begin position="45"/>
        <end position="57"/>
    </location>
</feature>
<feature type="compositionally biased region" description="Pro residues" evidence="1">
    <location>
        <begin position="29"/>
        <end position="40"/>
    </location>
</feature>
<name>A0AAD5ANP6_SILAS</name>
<protein>
    <submittedName>
        <fullName evidence="3">SH3 and multiple ankyrin repeat domains protein 1 isoform X2</fullName>
    </submittedName>
</protein>
<dbReference type="AlphaFoldDB" id="A0AAD5ANP6"/>
<dbReference type="PANTHER" id="PTHR24135:SF3">
    <property type="entry name" value="SH3 AND MULTIPLE ANKYRIN REPEAT DOMAINS PROTEIN 1"/>
    <property type="match status" value="1"/>
</dbReference>
<dbReference type="CDD" id="cd09506">
    <property type="entry name" value="SAM_Shank1_2_3"/>
    <property type="match status" value="1"/>
</dbReference>
<dbReference type="PANTHER" id="PTHR24135">
    <property type="entry name" value="SH3 AND MULTIPLE ANKYRIN REPEAT DOMAINS PROTEIN"/>
    <property type="match status" value="1"/>
</dbReference>
<dbReference type="InterPro" id="IPR013761">
    <property type="entry name" value="SAM/pointed_sf"/>
</dbReference>
<evidence type="ECO:0000313" key="3">
    <source>
        <dbReference type="EMBL" id="KAI5619893.1"/>
    </source>
</evidence>
<feature type="region of interest" description="Disordered" evidence="1">
    <location>
        <begin position="1"/>
        <end position="70"/>
    </location>
</feature>
<dbReference type="GO" id="GO:0014069">
    <property type="term" value="C:postsynaptic density"/>
    <property type="evidence" value="ECO:0007669"/>
    <property type="project" value="TreeGrafter"/>
</dbReference>
<dbReference type="GO" id="GO:0045211">
    <property type="term" value="C:postsynaptic membrane"/>
    <property type="evidence" value="ECO:0007669"/>
    <property type="project" value="TreeGrafter"/>
</dbReference>
<dbReference type="SUPFAM" id="SSF47769">
    <property type="entry name" value="SAM/Pointed domain"/>
    <property type="match status" value="1"/>
</dbReference>
<organism evidence="3 4">
    <name type="scientific">Silurus asotus</name>
    <name type="common">Amur catfish</name>
    <name type="synonym">Parasilurus asotus</name>
    <dbReference type="NCBI Taxonomy" id="30991"/>
    <lineage>
        <taxon>Eukaryota</taxon>
        <taxon>Metazoa</taxon>
        <taxon>Chordata</taxon>
        <taxon>Craniata</taxon>
        <taxon>Vertebrata</taxon>
        <taxon>Euteleostomi</taxon>
        <taxon>Actinopterygii</taxon>
        <taxon>Neopterygii</taxon>
        <taxon>Teleostei</taxon>
        <taxon>Ostariophysi</taxon>
        <taxon>Siluriformes</taxon>
        <taxon>Siluridae</taxon>
        <taxon>Silurus</taxon>
    </lineage>
</organism>
<dbReference type="InterPro" id="IPR051569">
    <property type="entry name" value="SHANK"/>
</dbReference>
<dbReference type="FunFam" id="1.10.150.50:FF:000006">
    <property type="entry name" value="SH3 and multiple ankyrin repeat domains protein 2"/>
    <property type="match status" value="1"/>
</dbReference>
<evidence type="ECO:0000256" key="1">
    <source>
        <dbReference type="SAM" id="MobiDB-lite"/>
    </source>
</evidence>
<accession>A0AAD5ANP6</accession>
<dbReference type="Gene3D" id="1.10.150.50">
    <property type="entry name" value="Transcription Factor, Ets-1"/>
    <property type="match status" value="1"/>
</dbReference>
<dbReference type="GO" id="GO:0043197">
    <property type="term" value="C:dendritic spine"/>
    <property type="evidence" value="ECO:0007669"/>
    <property type="project" value="TreeGrafter"/>
</dbReference>